<organism evidence="2 3">
    <name type="scientific">Lates japonicus</name>
    <name type="common">Japanese lates</name>
    <dbReference type="NCBI Taxonomy" id="270547"/>
    <lineage>
        <taxon>Eukaryota</taxon>
        <taxon>Metazoa</taxon>
        <taxon>Chordata</taxon>
        <taxon>Craniata</taxon>
        <taxon>Vertebrata</taxon>
        <taxon>Euteleostomi</taxon>
        <taxon>Actinopterygii</taxon>
        <taxon>Neopterygii</taxon>
        <taxon>Teleostei</taxon>
        <taxon>Neoteleostei</taxon>
        <taxon>Acanthomorphata</taxon>
        <taxon>Carangaria</taxon>
        <taxon>Carangaria incertae sedis</taxon>
        <taxon>Centropomidae</taxon>
        <taxon>Lates</taxon>
    </lineage>
</organism>
<keyword evidence="3" id="KW-1185">Reference proteome</keyword>
<feature type="region of interest" description="Disordered" evidence="1">
    <location>
        <begin position="1"/>
        <end position="26"/>
    </location>
</feature>
<sequence length="228" mass="25276">MLENNPPPPPLPSLPSSSSSPGPPIITVDATQHAIKHSKGKLECRVGSSPPPDKIVSQLLPPTHTRNRAITECLTCRAGVRQPKLAEPVSRVGRERLRGVDLWRHEPILRLLSEPLRADSYPATTGSCLPLVLSLRLWLAGFPASSWHHTAWNPLWHWHALVTLKEQANSSKWQAPQAPNSSSESPGTSAYELATFLEEEDERSDIKDLMATTMSVAMRAIYPRQWIL</sequence>
<evidence type="ECO:0000313" key="3">
    <source>
        <dbReference type="Proteomes" id="UP001279410"/>
    </source>
</evidence>
<dbReference type="EMBL" id="BRZM01000063">
    <property type="protein sequence ID" value="GLD63534.1"/>
    <property type="molecule type" value="Genomic_DNA"/>
</dbReference>
<dbReference type="AlphaFoldDB" id="A0AAD3N128"/>
<feature type="compositionally biased region" description="Pro residues" evidence="1">
    <location>
        <begin position="1"/>
        <end position="13"/>
    </location>
</feature>
<reference evidence="2" key="1">
    <citation type="submission" date="2022-08" db="EMBL/GenBank/DDBJ databases">
        <title>Genome sequencing of akame (Lates japonicus).</title>
        <authorList>
            <person name="Hashiguchi Y."/>
            <person name="Takahashi H."/>
        </authorList>
    </citation>
    <scope>NUCLEOTIDE SEQUENCE</scope>
    <source>
        <strain evidence="2">Kochi</strain>
    </source>
</reference>
<evidence type="ECO:0000313" key="2">
    <source>
        <dbReference type="EMBL" id="GLD63534.1"/>
    </source>
</evidence>
<evidence type="ECO:0000256" key="1">
    <source>
        <dbReference type="SAM" id="MobiDB-lite"/>
    </source>
</evidence>
<gene>
    <name evidence="2" type="ORF">AKAME5_001514400</name>
</gene>
<protein>
    <submittedName>
        <fullName evidence="2">Kin of IRRE-like protein 2 isoform X2</fullName>
    </submittedName>
</protein>
<comment type="caution">
    <text evidence="2">The sequence shown here is derived from an EMBL/GenBank/DDBJ whole genome shotgun (WGS) entry which is preliminary data.</text>
</comment>
<accession>A0AAD3N128</accession>
<proteinExistence type="predicted"/>
<dbReference type="Proteomes" id="UP001279410">
    <property type="component" value="Unassembled WGS sequence"/>
</dbReference>
<name>A0AAD3N128_LATJO</name>